<accession>A0ABU1ZTC6</accession>
<proteinExistence type="predicted"/>
<reference evidence="7 8" key="1">
    <citation type="submission" date="2023-07" db="EMBL/GenBank/DDBJ databases">
        <title>Sorghum-associated microbial communities from plants grown in Nebraska, USA.</title>
        <authorList>
            <person name="Schachtman D."/>
        </authorList>
    </citation>
    <scope>NUCLEOTIDE SEQUENCE [LARGE SCALE GENOMIC DNA]</scope>
    <source>
        <strain evidence="7 8">BE308</strain>
    </source>
</reference>
<feature type="transmembrane region" description="Helical" evidence="6">
    <location>
        <begin position="39"/>
        <end position="66"/>
    </location>
</feature>
<dbReference type="InterPro" id="IPR001123">
    <property type="entry name" value="LeuE-type"/>
</dbReference>
<keyword evidence="2" id="KW-1003">Cell membrane</keyword>
<feature type="transmembrane region" description="Helical" evidence="6">
    <location>
        <begin position="149"/>
        <end position="171"/>
    </location>
</feature>
<name>A0ABU1ZTC6_9BURK</name>
<feature type="transmembrane region" description="Helical" evidence="6">
    <location>
        <begin position="183"/>
        <end position="205"/>
    </location>
</feature>
<evidence type="ECO:0000256" key="6">
    <source>
        <dbReference type="SAM" id="Phobius"/>
    </source>
</evidence>
<evidence type="ECO:0000256" key="1">
    <source>
        <dbReference type="ARBA" id="ARBA00004651"/>
    </source>
</evidence>
<comment type="subcellular location">
    <subcellularLocation>
        <location evidence="1">Cell membrane</location>
        <topology evidence="1">Multi-pass membrane protein</topology>
    </subcellularLocation>
</comment>
<keyword evidence="4 6" id="KW-1133">Transmembrane helix</keyword>
<evidence type="ECO:0000256" key="3">
    <source>
        <dbReference type="ARBA" id="ARBA00022692"/>
    </source>
</evidence>
<evidence type="ECO:0000313" key="7">
    <source>
        <dbReference type="EMBL" id="MDR7307786.1"/>
    </source>
</evidence>
<evidence type="ECO:0000256" key="4">
    <source>
        <dbReference type="ARBA" id="ARBA00022989"/>
    </source>
</evidence>
<gene>
    <name evidence="7" type="ORF">J2X15_003090</name>
</gene>
<dbReference type="EMBL" id="JAVDXO010000007">
    <property type="protein sequence ID" value="MDR7307786.1"/>
    <property type="molecule type" value="Genomic_DNA"/>
</dbReference>
<keyword evidence="3 6" id="KW-0812">Transmembrane</keyword>
<evidence type="ECO:0000256" key="2">
    <source>
        <dbReference type="ARBA" id="ARBA00022475"/>
    </source>
</evidence>
<keyword evidence="5 6" id="KW-0472">Membrane</keyword>
<dbReference type="PIRSF" id="PIRSF006324">
    <property type="entry name" value="LeuE"/>
    <property type="match status" value="1"/>
</dbReference>
<comment type="caution">
    <text evidence="7">The sequence shown here is derived from an EMBL/GenBank/DDBJ whole genome shotgun (WGS) entry which is preliminary data.</text>
</comment>
<dbReference type="PANTHER" id="PTHR30086">
    <property type="entry name" value="ARGININE EXPORTER PROTEIN ARGO"/>
    <property type="match status" value="1"/>
</dbReference>
<dbReference type="Proteomes" id="UP001268089">
    <property type="component" value="Unassembled WGS sequence"/>
</dbReference>
<evidence type="ECO:0000256" key="5">
    <source>
        <dbReference type="ARBA" id="ARBA00023136"/>
    </source>
</evidence>
<sequence length="210" mass="21851">MFPIEVLMPYLAACLLVVIAPGPDNILAIGRGLSQGRGAAILSATGAGIGILFHTLAAALGLSVLIQASETVFWVVKAIGAVYLVWLGYKALTTKNLIAFAPAAHLPLHRIFISGALSNILNPKPGLFVLAFLPQFVDAGRGSVTTQMLVYGALFATMTTVVFSLLGGFAHRLATWLKARPKVTAGLNIGAGVTFIVSGVSVLALKSRAN</sequence>
<dbReference type="PANTHER" id="PTHR30086:SF20">
    <property type="entry name" value="ARGININE EXPORTER PROTEIN ARGO-RELATED"/>
    <property type="match status" value="1"/>
</dbReference>
<dbReference type="Pfam" id="PF01810">
    <property type="entry name" value="LysE"/>
    <property type="match status" value="1"/>
</dbReference>
<feature type="transmembrane region" description="Helical" evidence="6">
    <location>
        <begin position="6"/>
        <end position="27"/>
    </location>
</feature>
<dbReference type="RefSeq" id="WP_310344283.1">
    <property type="nucleotide sequence ID" value="NZ_JAVDXO010000007.1"/>
</dbReference>
<protein>
    <submittedName>
        <fullName evidence="7">Threonine/homoserine/homoserine lactone efflux protein</fullName>
    </submittedName>
</protein>
<feature type="transmembrane region" description="Helical" evidence="6">
    <location>
        <begin position="72"/>
        <end position="89"/>
    </location>
</feature>
<organism evidence="7 8">
    <name type="scientific">Rhodoferax saidenbachensis</name>
    <dbReference type="NCBI Taxonomy" id="1484693"/>
    <lineage>
        <taxon>Bacteria</taxon>
        <taxon>Pseudomonadati</taxon>
        <taxon>Pseudomonadota</taxon>
        <taxon>Betaproteobacteria</taxon>
        <taxon>Burkholderiales</taxon>
        <taxon>Comamonadaceae</taxon>
        <taxon>Rhodoferax</taxon>
    </lineage>
</organism>
<evidence type="ECO:0000313" key="8">
    <source>
        <dbReference type="Proteomes" id="UP001268089"/>
    </source>
</evidence>
<keyword evidence="8" id="KW-1185">Reference proteome</keyword>